<organism evidence="2 3">
    <name type="scientific">Bacillus spizizenii</name>
    <name type="common">Bacillus subtilis subsp. spizizenii</name>
    <dbReference type="NCBI Taxonomy" id="96241"/>
    <lineage>
        <taxon>Bacteria</taxon>
        <taxon>Bacillati</taxon>
        <taxon>Bacillota</taxon>
        <taxon>Bacilli</taxon>
        <taxon>Bacillales</taxon>
        <taxon>Bacillaceae</taxon>
        <taxon>Bacillus</taxon>
    </lineage>
</organism>
<feature type="domain" description="DUF8096" evidence="1">
    <location>
        <begin position="17"/>
        <end position="60"/>
    </location>
</feature>
<accession>A0A9Q4DQ78</accession>
<evidence type="ECO:0000259" key="1">
    <source>
        <dbReference type="Pfam" id="PF26372"/>
    </source>
</evidence>
<dbReference type="RefSeq" id="WP_003220492.1">
    <property type="nucleotide sequence ID" value="NZ_CBCRWV010000004.1"/>
</dbReference>
<dbReference type="AlphaFoldDB" id="A0A9Q4DQ78"/>
<dbReference type="Pfam" id="PF26372">
    <property type="entry name" value="DUF8096"/>
    <property type="match status" value="1"/>
</dbReference>
<evidence type="ECO:0000313" key="2">
    <source>
        <dbReference type="EMBL" id="MCY8122140.1"/>
    </source>
</evidence>
<gene>
    <name evidence="2" type="ORF">MOC45_16340</name>
</gene>
<name>A0A9Q4DQ78_BACSC</name>
<evidence type="ECO:0000313" key="3">
    <source>
        <dbReference type="Proteomes" id="UP001070352"/>
    </source>
</evidence>
<dbReference type="InterPro" id="IPR058409">
    <property type="entry name" value="DUF8096"/>
</dbReference>
<reference evidence="2" key="1">
    <citation type="submission" date="2022-02" db="EMBL/GenBank/DDBJ databases">
        <title>Crop Bioprotection Bacillus Genome Sequencing.</title>
        <authorList>
            <person name="Dunlap C."/>
        </authorList>
    </citation>
    <scope>NUCLEOTIDE SEQUENCE</scope>
    <source>
        <strain evidence="2">M18B4</strain>
    </source>
</reference>
<sequence length="62" mass="7330">METKKEEYETKGYDTSIVYEFNEYPDVRSGRCDNCDYTLFKSSVKGGKFLRECRRCGLKKNI</sequence>
<proteinExistence type="predicted"/>
<dbReference type="Proteomes" id="UP001070352">
    <property type="component" value="Unassembled WGS sequence"/>
</dbReference>
<protein>
    <recommendedName>
        <fullName evidence="1">DUF8096 domain-containing protein</fullName>
    </recommendedName>
</protein>
<comment type="caution">
    <text evidence="2">The sequence shown here is derived from an EMBL/GenBank/DDBJ whole genome shotgun (WGS) entry which is preliminary data.</text>
</comment>
<dbReference type="EMBL" id="JALANJ010000026">
    <property type="protein sequence ID" value="MCY8122140.1"/>
    <property type="molecule type" value="Genomic_DNA"/>
</dbReference>